<dbReference type="EMBL" id="DTBJ01000038">
    <property type="protein sequence ID" value="HGM58911.1"/>
    <property type="molecule type" value="Genomic_DNA"/>
</dbReference>
<feature type="domain" description="OBG-type G" evidence="2">
    <location>
        <begin position="162"/>
        <end position="331"/>
    </location>
</feature>
<dbReference type="PROSITE" id="PS51710">
    <property type="entry name" value="G_OBG"/>
    <property type="match status" value="1"/>
</dbReference>
<organism evidence="3">
    <name type="scientific">Staphylothermus marinus</name>
    <dbReference type="NCBI Taxonomy" id="2280"/>
    <lineage>
        <taxon>Archaea</taxon>
        <taxon>Thermoproteota</taxon>
        <taxon>Thermoprotei</taxon>
        <taxon>Desulfurococcales</taxon>
        <taxon>Desulfurococcaceae</taxon>
        <taxon>Staphylothermus</taxon>
    </lineage>
</organism>
<dbReference type="AlphaFoldDB" id="A0A7C4HEA7"/>
<evidence type="ECO:0000259" key="2">
    <source>
        <dbReference type="PROSITE" id="PS51710"/>
    </source>
</evidence>
<dbReference type="Gene3D" id="1.20.120.1190">
    <property type="match status" value="1"/>
</dbReference>
<dbReference type="GO" id="GO:0005525">
    <property type="term" value="F:GTP binding"/>
    <property type="evidence" value="ECO:0007669"/>
    <property type="project" value="InterPro"/>
</dbReference>
<dbReference type="Gene3D" id="3.40.50.300">
    <property type="entry name" value="P-loop containing nucleotide triphosphate hydrolases"/>
    <property type="match status" value="1"/>
</dbReference>
<comment type="caution">
    <text evidence="3">The sequence shown here is derived from an EMBL/GenBank/DDBJ whole genome shotgun (WGS) entry which is preliminary data.</text>
</comment>
<reference evidence="3" key="1">
    <citation type="journal article" date="2020" name="mSystems">
        <title>Genome- and Community-Level Interaction Insights into Carbon Utilization and Element Cycling Functions of Hydrothermarchaeota in Hydrothermal Sediment.</title>
        <authorList>
            <person name="Zhou Z."/>
            <person name="Liu Y."/>
            <person name="Xu W."/>
            <person name="Pan J."/>
            <person name="Luo Z.H."/>
            <person name="Li M."/>
        </authorList>
    </citation>
    <scope>NUCLEOTIDE SEQUENCE [LARGE SCALE GENOMIC DNA]</scope>
    <source>
        <strain evidence="3">SpSt-642</strain>
    </source>
</reference>
<accession>A0A7C4HEA7</accession>
<evidence type="ECO:0000256" key="1">
    <source>
        <dbReference type="ARBA" id="ARBA00022741"/>
    </source>
</evidence>
<dbReference type="InterPro" id="IPR031167">
    <property type="entry name" value="G_OBG"/>
</dbReference>
<name>A0A7C4HEA7_STAMA</name>
<dbReference type="InterPro" id="IPR027417">
    <property type="entry name" value="P-loop_NTPase"/>
</dbReference>
<keyword evidence="1" id="KW-0547">Nucleotide-binding</keyword>
<dbReference type="SUPFAM" id="SSF52540">
    <property type="entry name" value="P-loop containing nucleoside triphosphate hydrolases"/>
    <property type="match status" value="1"/>
</dbReference>
<dbReference type="InterPro" id="IPR006073">
    <property type="entry name" value="GTP-bd"/>
</dbReference>
<proteinExistence type="predicted"/>
<dbReference type="Pfam" id="PF01926">
    <property type="entry name" value="MMR_HSR1"/>
    <property type="match status" value="1"/>
</dbReference>
<dbReference type="PRINTS" id="PR00326">
    <property type="entry name" value="GTP1OBG"/>
</dbReference>
<dbReference type="PANTHER" id="PTHR45759">
    <property type="entry name" value="NUCLEOLAR GTP-BINDING PROTEIN 1"/>
    <property type="match status" value="1"/>
</dbReference>
<sequence>MKPDLLRKYYIKNYSEFYSILNNRLHSISIPRSKHSSVFKTILLTKLNTAYNMLNNELDRIIEVLRTISGMHVFYRELFKIETGCEPENLIKVFKKLKNSAKKIYSEYRVLIKNSNSGETSIYFKKGLARLISIYKRKRRMIDSIKNSLVELSKLPDIAGDYIVIIAGMPQVGKSTLLSRLTRAKPEISPFPFTTKTVIVGHIVGENDVKITLIDTPGLLDRPIDYKNPIELKAIIALKHLAETILYLFDPSPLSYYSLDEQINVLDSIVKFTGDRDILILVNKVDITPVEELNKIINMIRNKYSYEVIPISAETGYNIDILKKKLIEKYLEKQLLNNSRKP</sequence>
<dbReference type="Pfam" id="PF17835">
    <property type="entry name" value="NOG1_N"/>
    <property type="match status" value="1"/>
</dbReference>
<gene>
    <name evidence="3" type="ORF">ENU14_04935</name>
</gene>
<evidence type="ECO:0000313" key="3">
    <source>
        <dbReference type="EMBL" id="HGM58911.1"/>
    </source>
</evidence>
<protein>
    <submittedName>
        <fullName evidence="3">GTP-binding protein</fullName>
    </submittedName>
</protein>
<dbReference type="InterPro" id="IPR041623">
    <property type="entry name" value="NOG1_N"/>
</dbReference>